<dbReference type="EMBL" id="GGMS01016764">
    <property type="protein sequence ID" value="MBY85967.1"/>
    <property type="molecule type" value="Transcribed_RNA"/>
</dbReference>
<dbReference type="PANTHER" id="PTHR12604:SF4">
    <property type="entry name" value="X-RAY REPAIR CROSS-COMPLEMENTING PROTEIN 5"/>
    <property type="match status" value="1"/>
</dbReference>
<evidence type="ECO:0000256" key="11">
    <source>
        <dbReference type="ARBA" id="ARBA00023242"/>
    </source>
</evidence>
<dbReference type="Proteomes" id="UP000694846">
    <property type="component" value="Unplaced"/>
</dbReference>
<dbReference type="Pfam" id="PF02735">
    <property type="entry name" value="Ku"/>
    <property type="match status" value="1"/>
</dbReference>
<feature type="domain" description="Ku" evidence="12">
    <location>
        <begin position="270"/>
        <end position="406"/>
    </location>
</feature>
<dbReference type="GO" id="GO:0043564">
    <property type="term" value="C:Ku70:Ku80 complex"/>
    <property type="evidence" value="ECO:0007669"/>
    <property type="project" value="InterPro"/>
</dbReference>
<dbReference type="Pfam" id="PF03731">
    <property type="entry name" value="Ku_N"/>
    <property type="match status" value="1"/>
</dbReference>
<dbReference type="InterPro" id="IPR005161">
    <property type="entry name" value="Ku_N"/>
</dbReference>
<dbReference type="GO" id="GO:0016787">
    <property type="term" value="F:hydrolase activity"/>
    <property type="evidence" value="ECO:0007669"/>
    <property type="project" value="UniProtKB-KW"/>
</dbReference>
<keyword evidence="3" id="KW-0547">Nucleotide-binding</keyword>
<gene>
    <name evidence="13" type="primary">Xrcc5</name>
    <name evidence="15" type="synonym">LOC112687791</name>
    <name evidence="13" type="ORF">g.82704</name>
</gene>
<dbReference type="CDD" id="cd00873">
    <property type="entry name" value="KU80"/>
    <property type="match status" value="1"/>
</dbReference>
<keyword evidence="6" id="KW-0347">Helicase</keyword>
<evidence type="ECO:0000256" key="9">
    <source>
        <dbReference type="ARBA" id="ARBA00023172"/>
    </source>
</evidence>
<dbReference type="InterPro" id="IPR036465">
    <property type="entry name" value="vWFA_dom_sf"/>
</dbReference>
<evidence type="ECO:0000313" key="15">
    <source>
        <dbReference type="RefSeq" id="XP_025416512.1"/>
    </source>
</evidence>
<keyword evidence="7" id="KW-0067">ATP-binding</keyword>
<dbReference type="RefSeq" id="XP_025416512.1">
    <property type="nucleotide sequence ID" value="XM_025560727.1"/>
</dbReference>
<dbReference type="GO" id="GO:0005524">
    <property type="term" value="F:ATP binding"/>
    <property type="evidence" value="ECO:0007669"/>
    <property type="project" value="UniProtKB-KW"/>
</dbReference>
<dbReference type="GO" id="GO:0003690">
    <property type="term" value="F:double-stranded DNA binding"/>
    <property type="evidence" value="ECO:0007669"/>
    <property type="project" value="TreeGrafter"/>
</dbReference>
<evidence type="ECO:0000256" key="7">
    <source>
        <dbReference type="ARBA" id="ARBA00022840"/>
    </source>
</evidence>
<reference evidence="13" key="1">
    <citation type="submission" date="2018-04" db="EMBL/GenBank/DDBJ databases">
        <title>Transcriptome assembly of Sipha flava.</title>
        <authorList>
            <person name="Scully E.D."/>
            <person name="Geib S.M."/>
            <person name="Palmer N.A."/>
            <person name="Koch K."/>
            <person name="Bradshaw J."/>
            <person name="Heng-Moss T."/>
            <person name="Sarath G."/>
        </authorList>
    </citation>
    <scope>NUCLEOTIDE SEQUENCE</scope>
</reference>
<dbReference type="InterPro" id="IPR036494">
    <property type="entry name" value="Ku_C_sf"/>
</dbReference>
<dbReference type="AlphaFoldDB" id="A0A2S2R7E3"/>
<evidence type="ECO:0000256" key="1">
    <source>
        <dbReference type="ARBA" id="ARBA00004123"/>
    </source>
</evidence>
<reference evidence="15" key="2">
    <citation type="submission" date="2025-04" db="UniProtKB">
        <authorList>
            <consortium name="RefSeq"/>
        </authorList>
    </citation>
    <scope>IDENTIFICATION</scope>
    <source>
        <tissue evidence="15">Whole body</tissue>
    </source>
</reference>
<dbReference type="PANTHER" id="PTHR12604">
    <property type="entry name" value="KU AUTOANTIGEN DNA HELICASE"/>
    <property type="match status" value="1"/>
</dbReference>
<organism evidence="13">
    <name type="scientific">Sipha flava</name>
    <name type="common">yellow sugarcane aphid</name>
    <dbReference type="NCBI Taxonomy" id="143950"/>
    <lineage>
        <taxon>Eukaryota</taxon>
        <taxon>Metazoa</taxon>
        <taxon>Ecdysozoa</taxon>
        <taxon>Arthropoda</taxon>
        <taxon>Hexapoda</taxon>
        <taxon>Insecta</taxon>
        <taxon>Pterygota</taxon>
        <taxon>Neoptera</taxon>
        <taxon>Paraneoptera</taxon>
        <taxon>Hemiptera</taxon>
        <taxon>Sternorrhyncha</taxon>
        <taxon>Aphidomorpha</taxon>
        <taxon>Aphidoidea</taxon>
        <taxon>Aphididae</taxon>
        <taxon>Sipha</taxon>
    </lineage>
</organism>
<dbReference type="GO" id="GO:0003684">
    <property type="term" value="F:damaged DNA binding"/>
    <property type="evidence" value="ECO:0007669"/>
    <property type="project" value="InterPro"/>
</dbReference>
<dbReference type="GO" id="GO:0004386">
    <property type="term" value="F:helicase activity"/>
    <property type="evidence" value="ECO:0007669"/>
    <property type="project" value="UniProtKB-KW"/>
</dbReference>
<evidence type="ECO:0000256" key="8">
    <source>
        <dbReference type="ARBA" id="ARBA00023125"/>
    </source>
</evidence>
<keyword evidence="4" id="KW-0227">DNA damage</keyword>
<dbReference type="InterPro" id="IPR014893">
    <property type="entry name" value="Ku_PK_bind"/>
</dbReference>
<keyword evidence="14" id="KW-1185">Reference proteome</keyword>
<dbReference type="GO" id="GO:0000723">
    <property type="term" value="P:telomere maintenance"/>
    <property type="evidence" value="ECO:0007669"/>
    <property type="project" value="InterPro"/>
</dbReference>
<evidence type="ECO:0000256" key="10">
    <source>
        <dbReference type="ARBA" id="ARBA00023204"/>
    </source>
</evidence>
<keyword evidence="8" id="KW-0238">DNA-binding</keyword>
<dbReference type="GO" id="GO:0042162">
    <property type="term" value="F:telomeric DNA binding"/>
    <property type="evidence" value="ECO:0007669"/>
    <property type="project" value="InterPro"/>
</dbReference>
<keyword evidence="11" id="KW-0539">Nucleus</keyword>
<dbReference type="Gene3D" id="1.25.40.240">
    <property type="entry name" value="Ku, C-terminal domain"/>
    <property type="match status" value="1"/>
</dbReference>
<sequence length="670" mass="76523">MAPIKNKEAIILAIDIGKNSSLQDLDGKTSLEKSLFCASMILKRKLLSESKDDLALILFGSSTTNNSFSSHGSFFQNIEIVCNLGVITWDLLQFINNISSTDVEHSDWLSTLVVATDILKNENKSKVFTDLQIVMFSNCTDDISLDQIDSLITCIQHLNIRLTIIGKDFDDILLNSEIEKFLTETKATAVDFESVIPHLSHYKSKGVSPRAWNIPLDFGNIFSIKVIGYKKIDEVPNTFKWKLCKNHDTPDSITPLVKHTSYYYEENDVQVNINRDNIIDGFRFGDTIIPVSDLDINAFGYKSGPKSLQVLGFTKAKNIQKSFLMDGGSYIFEPNEEDYVAFSAIFKAMIDREKIMIVRKVYMSNCMPNISAMFPQTEDDKNFFVLVNLPYAEDEHLFKLSSLKSFEPNNDQKNAVRKLINAMDLNNDEDTLFMPENTYNPELQFMYNCIAQKAINKDKLLTDNVPMYIQSILQPPEKIMENAKQPISDLKKIFSFGNKISNKNVINDSVPLELGNNKEEIKTKKKCVITTYSPVEDFNKLLEEGIDPKIVCQTMKKLLVDLIESSSSLEELKKTAPILRALRQFYIHNNDVYFYNTWMYHVKDSVLLSGKGEMWSQFMDSGIGLITNYEVKSSDVSLEQSQNFMKHETNDEDIIKDFIIDEDDLTKEFF</sequence>
<dbReference type="SUPFAM" id="SSF53300">
    <property type="entry name" value="vWA-like"/>
    <property type="match status" value="1"/>
</dbReference>
<dbReference type="Gene3D" id="3.40.50.410">
    <property type="entry name" value="von Willebrand factor, type A domain"/>
    <property type="match status" value="1"/>
</dbReference>
<comment type="similarity">
    <text evidence="2">Belongs to the ku80 family.</text>
</comment>
<evidence type="ECO:0000256" key="5">
    <source>
        <dbReference type="ARBA" id="ARBA00022801"/>
    </source>
</evidence>
<keyword evidence="5" id="KW-0378">Hydrolase</keyword>
<keyword evidence="9" id="KW-0233">DNA recombination</keyword>
<evidence type="ECO:0000313" key="14">
    <source>
        <dbReference type="Proteomes" id="UP000694846"/>
    </source>
</evidence>
<name>A0A2S2R7E3_9HEMI</name>
<dbReference type="Gene3D" id="1.10.1600.10">
    <property type="match status" value="1"/>
</dbReference>
<proteinExistence type="inferred from homology"/>
<dbReference type="SUPFAM" id="SSF101420">
    <property type="entry name" value="C-terminal domain of Ku80"/>
    <property type="match status" value="1"/>
</dbReference>
<evidence type="ECO:0000256" key="6">
    <source>
        <dbReference type="ARBA" id="ARBA00022806"/>
    </source>
</evidence>
<dbReference type="InterPro" id="IPR016194">
    <property type="entry name" value="SPOC-like_C_dom_sf"/>
</dbReference>
<keyword evidence="10" id="KW-0234">DNA repair</keyword>
<comment type="subcellular location">
    <subcellularLocation>
        <location evidence="1">Nucleus</location>
    </subcellularLocation>
</comment>
<dbReference type="Pfam" id="PF08785">
    <property type="entry name" value="Ku_PK_bind"/>
    <property type="match status" value="1"/>
</dbReference>
<evidence type="ECO:0000256" key="2">
    <source>
        <dbReference type="ARBA" id="ARBA00007726"/>
    </source>
</evidence>
<dbReference type="GO" id="GO:0006303">
    <property type="term" value="P:double-strand break repair via nonhomologous end joining"/>
    <property type="evidence" value="ECO:0007669"/>
    <property type="project" value="InterPro"/>
</dbReference>
<evidence type="ECO:0000256" key="3">
    <source>
        <dbReference type="ARBA" id="ARBA00022741"/>
    </source>
</evidence>
<dbReference type="OrthoDB" id="30826at2759"/>
<evidence type="ECO:0000256" key="4">
    <source>
        <dbReference type="ARBA" id="ARBA00022763"/>
    </source>
</evidence>
<dbReference type="SMART" id="SM00559">
    <property type="entry name" value="Ku78"/>
    <property type="match status" value="1"/>
</dbReference>
<dbReference type="GO" id="GO:0006310">
    <property type="term" value="P:DNA recombination"/>
    <property type="evidence" value="ECO:0007669"/>
    <property type="project" value="UniProtKB-KW"/>
</dbReference>
<evidence type="ECO:0000313" key="13">
    <source>
        <dbReference type="EMBL" id="MBY85967.1"/>
    </source>
</evidence>
<dbReference type="InterPro" id="IPR006164">
    <property type="entry name" value="DNA_bd_Ku70/Ku80"/>
</dbReference>
<evidence type="ECO:0000259" key="12">
    <source>
        <dbReference type="SMART" id="SM00559"/>
    </source>
</evidence>
<accession>A0A2S2R7E3</accession>
<dbReference type="SUPFAM" id="SSF100939">
    <property type="entry name" value="SPOC domain-like"/>
    <property type="match status" value="1"/>
</dbReference>
<dbReference type="InterPro" id="IPR024193">
    <property type="entry name" value="Ku80"/>
</dbReference>
<protein>
    <submittedName>
        <fullName evidence="13 15">X-ray repair cross-complementing protein 5</fullName>
    </submittedName>
</protein>
<dbReference type="Gene3D" id="2.40.290.10">
    <property type="match status" value="1"/>
</dbReference>